<comment type="subcellular location">
    <subcellularLocation>
        <location evidence="1">Cell membrane</location>
        <topology evidence="1">Single-pass membrane protein</topology>
    </subcellularLocation>
</comment>
<dbReference type="Proteomes" id="UP000075243">
    <property type="component" value="Chromosome 3"/>
</dbReference>
<name>A0A151TVN0_CAJCA</name>
<evidence type="ECO:0000256" key="1">
    <source>
        <dbReference type="ARBA" id="ARBA00004162"/>
    </source>
</evidence>
<accession>A0A151TVN0</accession>
<feature type="region of interest" description="Disordered" evidence="5">
    <location>
        <begin position="97"/>
        <end position="174"/>
    </location>
</feature>
<sequence length="245" mass="27901">MGSRIQSSSDRVYEDFEPFYEWDRDQRLVNVLLPGFRRDQMKVQVTSKSTLRLMGERLITENRWRRFNLELPILSDYDTDNVTAKFEGAKLSIKFGKLSQPRETPQKVEQKKGTQEDGPKEKTNGELSDPKQEQGKTETTDSKDNVPQEAKTNGSSETKEAETSKAPKNRLVSRTKTRLVDFTHSFGPNQVGNQDSNVGKNKWKKLAKSVMLVLLVVALVGYVGLYARNAFTSSSEPEEPYFLEL</sequence>
<evidence type="ECO:0000259" key="7">
    <source>
        <dbReference type="PROSITE" id="PS01031"/>
    </source>
</evidence>
<dbReference type="SUPFAM" id="SSF49764">
    <property type="entry name" value="HSP20-like chaperones"/>
    <property type="match status" value="1"/>
</dbReference>
<evidence type="ECO:0000256" key="3">
    <source>
        <dbReference type="ARBA" id="ARBA00022821"/>
    </source>
</evidence>
<dbReference type="CDD" id="cd06464">
    <property type="entry name" value="ACD_sHsps-like"/>
    <property type="match status" value="1"/>
</dbReference>
<dbReference type="Gramene" id="C.cajan_10027.t">
    <property type="protein sequence ID" value="C.cajan_10027.t"/>
    <property type="gene ID" value="C.cajan_10027"/>
</dbReference>
<dbReference type="EMBL" id="CM003605">
    <property type="protein sequence ID" value="KYP71068.1"/>
    <property type="molecule type" value="Genomic_DNA"/>
</dbReference>
<keyword evidence="6" id="KW-1133">Transmembrane helix</keyword>
<reference evidence="8 9" key="1">
    <citation type="journal article" date="2012" name="Nat. Biotechnol.">
        <title>Draft genome sequence of pigeonpea (Cajanus cajan), an orphan legume crop of resource-poor farmers.</title>
        <authorList>
            <person name="Varshney R.K."/>
            <person name="Chen W."/>
            <person name="Li Y."/>
            <person name="Bharti A.K."/>
            <person name="Saxena R.K."/>
            <person name="Schlueter J.A."/>
            <person name="Donoghue M.T."/>
            <person name="Azam S."/>
            <person name="Fan G."/>
            <person name="Whaley A.M."/>
            <person name="Farmer A.D."/>
            <person name="Sheridan J."/>
            <person name="Iwata A."/>
            <person name="Tuteja R."/>
            <person name="Penmetsa R.V."/>
            <person name="Wu W."/>
            <person name="Upadhyaya H.D."/>
            <person name="Yang S.P."/>
            <person name="Shah T."/>
            <person name="Saxena K.B."/>
            <person name="Michael T."/>
            <person name="McCombie W.R."/>
            <person name="Yang B."/>
            <person name="Zhang G."/>
            <person name="Yang H."/>
            <person name="Wang J."/>
            <person name="Spillane C."/>
            <person name="Cook D.R."/>
            <person name="May G.D."/>
            <person name="Xu X."/>
            <person name="Jackson S.A."/>
        </authorList>
    </citation>
    <scope>NUCLEOTIDE SEQUENCE [LARGE SCALE GENOMIC DNA]</scope>
    <source>
        <strain evidence="9">cv. Asha</strain>
    </source>
</reference>
<dbReference type="AlphaFoldDB" id="A0A151TVN0"/>
<feature type="transmembrane region" description="Helical" evidence="6">
    <location>
        <begin position="210"/>
        <end position="227"/>
    </location>
</feature>
<protein>
    <recommendedName>
        <fullName evidence="7">SHSP domain-containing protein</fullName>
    </recommendedName>
</protein>
<keyword evidence="3" id="KW-0611">Plant defense</keyword>
<dbReference type="GO" id="GO:0005886">
    <property type="term" value="C:plasma membrane"/>
    <property type="evidence" value="ECO:0007669"/>
    <property type="project" value="UniProtKB-SubCell"/>
</dbReference>
<dbReference type="GO" id="GO:0034605">
    <property type="term" value="P:cellular response to heat"/>
    <property type="evidence" value="ECO:0007669"/>
    <property type="project" value="TreeGrafter"/>
</dbReference>
<comment type="similarity">
    <text evidence="4">Belongs to the small heat shock protein (HSP20) family.</text>
</comment>
<keyword evidence="2" id="KW-1003">Cell membrane</keyword>
<evidence type="ECO:0000256" key="5">
    <source>
        <dbReference type="SAM" id="MobiDB-lite"/>
    </source>
</evidence>
<evidence type="ECO:0000313" key="9">
    <source>
        <dbReference type="Proteomes" id="UP000075243"/>
    </source>
</evidence>
<dbReference type="InterPro" id="IPR008978">
    <property type="entry name" value="HSP20-like_chaperone"/>
</dbReference>
<evidence type="ECO:0000256" key="4">
    <source>
        <dbReference type="PROSITE-ProRule" id="PRU00285"/>
    </source>
</evidence>
<evidence type="ECO:0000256" key="6">
    <source>
        <dbReference type="SAM" id="Phobius"/>
    </source>
</evidence>
<dbReference type="GO" id="GO:0006952">
    <property type="term" value="P:defense response"/>
    <property type="evidence" value="ECO:0007669"/>
    <property type="project" value="UniProtKB-KW"/>
</dbReference>
<dbReference type="OMA" id="ENCDRSK"/>
<evidence type="ECO:0000256" key="2">
    <source>
        <dbReference type="ARBA" id="ARBA00022475"/>
    </source>
</evidence>
<dbReference type="PROSITE" id="PS01031">
    <property type="entry name" value="SHSP"/>
    <property type="match status" value="1"/>
</dbReference>
<proteinExistence type="inferred from homology"/>
<dbReference type="OrthoDB" id="1431247at2759"/>
<dbReference type="InterPro" id="IPR002068">
    <property type="entry name" value="A-crystallin/Hsp20_dom"/>
</dbReference>
<organism evidence="8 9">
    <name type="scientific">Cajanus cajan</name>
    <name type="common">Pigeon pea</name>
    <name type="synonym">Cajanus indicus</name>
    <dbReference type="NCBI Taxonomy" id="3821"/>
    <lineage>
        <taxon>Eukaryota</taxon>
        <taxon>Viridiplantae</taxon>
        <taxon>Streptophyta</taxon>
        <taxon>Embryophyta</taxon>
        <taxon>Tracheophyta</taxon>
        <taxon>Spermatophyta</taxon>
        <taxon>Magnoliopsida</taxon>
        <taxon>eudicotyledons</taxon>
        <taxon>Gunneridae</taxon>
        <taxon>Pentapetalae</taxon>
        <taxon>rosids</taxon>
        <taxon>fabids</taxon>
        <taxon>Fabales</taxon>
        <taxon>Fabaceae</taxon>
        <taxon>Papilionoideae</taxon>
        <taxon>50 kb inversion clade</taxon>
        <taxon>NPAAA clade</taxon>
        <taxon>indigoferoid/millettioid clade</taxon>
        <taxon>Phaseoleae</taxon>
        <taxon>Cajanus</taxon>
    </lineage>
</organism>
<dbReference type="PANTHER" id="PTHR43670">
    <property type="entry name" value="HEAT SHOCK PROTEIN 26"/>
    <property type="match status" value="1"/>
</dbReference>
<keyword evidence="6" id="KW-0472">Membrane</keyword>
<keyword evidence="9" id="KW-1185">Reference proteome</keyword>
<dbReference type="Gene3D" id="2.60.40.790">
    <property type="match status" value="1"/>
</dbReference>
<gene>
    <name evidence="8" type="ORF">KK1_010311</name>
</gene>
<keyword evidence="6" id="KW-0812">Transmembrane</keyword>
<dbReference type="PANTHER" id="PTHR43670:SF47">
    <property type="entry name" value="HSP20_ALPHA CRYSTALLIN FAMILY PROTEIN"/>
    <property type="match status" value="1"/>
</dbReference>
<evidence type="ECO:0000313" key="8">
    <source>
        <dbReference type="EMBL" id="KYP71068.1"/>
    </source>
</evidence>
<dbReference type="STRING" id="3821.A0A151TVN0"/>
<feature type="compositionally biased region" description="Basic and acidic residues" evidence="5">
    <location>
        <begin position="104"/>
        <end position="146"/>
    </location>
</feature>
<feature type="domain" description="SHSP" evidence="7">
    <location>
        <begin position="7"/>
        <end position="113"/>
    </location>
</feature>